<dbReference type="Pfam" id="PF14223">
    <property type="entry name" value="Retrotran_gag_2"/>
    <property type="match status" value="1"/>
</dbReference>
<reference evidence="2" key="1">
    <citation type="submission" date="2023-11" db="EMBL/GenBank/DDBJ databases">
        <authorList>
            <person name="De Vega J J."/>
            <person name="De Vega J J."/>
        </authorList>
    </citation>
    <scope>NUCLEOTIDE SEQUENCE</scope>
</reference>
<evidence type="ECO:0000256" key="1">
    <source>
        <dbReference type="SAM" id="MobiDB-lite"/>
    </source>
</evidence>
<gene>
    <name evidence="2" type="ORF">MYCIT1_LOCUS27269</name>
</gene>
<dbReference type="Proteomes" id="UP001295794">
    <property type="component" value="Unassembled WGS sequence"/>
</dbReference>
<feature type="region of interest" description="Disordered" evidence="1">
    <location>
        <begin position="219"/>
        <end position="299"/>
    </location>
</feature>
<feature type="region of interest" description="Disordered" evidence="1">
    <location>
        <begin position="422"/>
        <end position="446"/>
    </location>
</feature>
<accession>A0AAD2HMC1</accession>
<feature type="compositionally biased region" description="Basic and acidic residues" evidence="1">
    <location>
        <begin position="431"/>
        <end position="446"/>
    </location>
</feature>
<dbReference type="AlphaFoldDB" id="A0AAD2HMC1"/>
<sequence length="446" mass="48013">MASDSHTLLPVLHKETVFSDWQSDAKAYLRGKEVFVYCTATFDAAKHEEVKKDKCAGILWSMLSPDVRSLVRQHEDDPKALWAALPSIFAPKQAGQRFNAYKNLTSIRLKEGEGLLSLVGRVSEAVRFLKSSRPDSFTLDKADEELHAVVLLMALPDSEPAYATLKAPFEQSHDALKVAAIEQAFTSWSAFRAAGNAGDSGQSNPLSGAAMITSANPPSAALEAASGPSQPCSDDEIDFLRRAPPPPSPPPAGDAPLHHPPSPPPPQSPIGVAARRAAAGIHRVPAPPRRAPAPAAAPPRRTMAEIFVEIPEDLSDDELLLKSSSALIVAREGDPSDPKLAAAHATAVQSVLSAVASRNPRSFFEASKREDGPLWRVAAASEIDSLLSNCTWDVVDLPQGVKPIRSQWVFVLKQEMQRGLESTVRSSALQDKTRKESTDLESTVRS</sequence>
<feature type="compositionally biased region" description="Pro residues" evidence="1">
    <location>
        <begin position="243"/>
        <end position="268"/>
    </location>
</feature>
<evidence type="ECO:0000313" key="2">
    <source>
        <dbReference type="EMBL" id="CAK5278040.1"/>
    </source>
</evidence>
<protein>
    <submittedName>
        <fullName evidence="2">Uncharacterized protein</fullName>
    </submittedName>
</protein>
<name>A0AAD2HMC1_9AGAR</name>
<dbReference type="EMBL" id="CAVNYO010000421">
    <property type="protein sequence ID" value="CAK5278040.1"/>
    <property type="molecule type" value="Genomic_DNA"/>
</dbReference>
<proteinExistence type="predicted"/>
<evidence type="ECO:0000313" key="3">
    <source>
        <dbReference type="Proteomes" id="UP001295794"/>
    </source>
</evidence>
<feature type="compositionally biased region" description="Pro residues" evidence="1">
    <location>
        <begin position="285"/>
        <end position="297"/>
    </location>
</feature>
<keyword evidence="3" id="KW-1185">Reference proteome</keyword>
<comment type="caution">
    <text evidence="2">The sequence shown here is derived from an EMBL/GenBank/DDBJ whole genome shotgun (WGS) entry which is preliminary data.</text>
</comment>
<organism evidence="2 3">
    <name type="scientific">Mycena citricolor</name>
    <dbReference type="NCBI Taxonomy" id="2018698"/>
    <lineage>
        <taxon>Eukaryota</taxon>
        <taxon>Fungi</taxon>
        <taxon>Dikarya</taxon>
        <taxon>Basidiomycota</taxon>
        <taxon>Agaricomycotina</taxon>
        <taxon>Agaricomycetes</taxon>
        <taxon>Agaricomycetidae</taxon>
        <taxon>Agaricales</taxon>
        <taxon>Marasmiineae</taxon>
        <taxon>Mycenaceae</taxon>
        <taxon>Mycena</taxon>
    </lineage>
</organism>